<dbReference type="SUPFAM" id="SSF48435">
    <property type="entry name" value="Bacterial muramidases"/>
    <property type="match status" value="1"/>
</dbReference>
<organism evidence="6 7">
    <name type="scientific">Shimia litoralis</name>
    <dbReference type="NCBI Taxonomy" id="420403"/>
    <lineage>
        <taxon>Bacteria</taxon>
        <taxon>Pseudomonadati</taxon>
        <taxon>Pseudomonadota</taxon>
        <taxon>Alphaproteobacteria</taxon>
        <taxon>Rhodobacterales</taxon>
        <taxon>Roseobacteraceae</taxon>
    </lineage>
</organism>
<dbReference type="GO" id="GO:0000270">
    <property type="term" value="P:peptidoglycan metabolic process"/>
    <property type="evidence" value="ECO:0007669"/>
    <property type="project" value="InterPro"/>
</dbReference>
<dbReference type="CDD" id="cd13401">
    <property type="entry name" value="Slt70-like"/>
    <property type="match status" value="1"/>
</dbReference>
<dbReference type="PROSITE" id="PS00922">
    <property type="entry name" value="TRANSGLYCOSYLASE"/>
    <property type="match status" value="1"/>
</dbReference>
<comment type="caution">
    <text evidence="6">The sequence shown here is derived from an EMBL/GenBank/DDBJ whole genome shotgun (WGS) entry which is preliminary data.</text>
</comment>
<comment type="similarity">
    <text evidence="1">Belongs to the transglycosylase Slt family.</text>
</comment>
<dbReference type="OrthoDB" id="9815002at2"/>
<dbReference type="PANTHER" id="PTHR37423:SF2">
    <property type="entry name" value="MEMBRANE-BOUND LYTIC MUREIN TRANSGLYCOSYLASE C"/>
    <property type="match status" value="1"/>
</dbReference>
<dbReference type="InterPro" id="IPR008939">
    <property type="entry name" value="Lytic_TGlycosylase_superhlx_U"/>
</dbReference>
<dbReference type="GO" id="GO:0042597">
    <property type="term" value="C:periplasmic space"/>
    <property type="evidence" value="ECO:0007669"/>
    <property type="project" value="InterPro"/>
</dbReference>
<evidence type="ECO:0000313" key="7">
    <source>
        <dbReference type="Proteomes" id="UP000306575"/>
    </source>
</evidence>
<evidence type="ECO:0000256" key="4">
    <source>
        <dbReference type="SAM" id="SignalP"/>
    </source>
</evidence>
<feature type="signal peptide" evidence="4">
    <location>
        <begin position="1"/>
        <end position="20"/>
    </location>
</feature>
<protein>
    <submittedName>
        <fullName evidence="6">Lytic transglycosylase domain-containing protein</fullName>
    </submittedName>
</protein>
<proteinExistence type="inferred from homology"/>
<evidence type="ECO:0000256" key="2">
    <source>
        <dbReference type="ARBA" id="ARBA00009387"/>
    </source>
</evidence>
<dbReference type="InterPro" id="IPR023346">
    <property type="entry name" value="Lysozyme-like_dom_sf"/>
</dbReference>
<dbReference type="InterPro" id="IPR008258">
    <property type="entry name" value="Transglycosylase_SLT_dom_1"/>
</dbReference>
<gene>
    <name evidence="6" type="ORF">FAP39_12720</name>
</gene>
<evidence type="ECO:0000256" key="3">
    <source>
        <dbReference type="ARBA" id="ARBA00022729"/>
    </source>
</evidence>
<keyword evidence="3 4" id="KW-0732">Signal</keyword>
<dbReference type="AlphaFoldDB" id="A0A4U7MYR0"/>
<dbReference type="SUPFAM" id="SSF53955">
    <property type="entry name" value="Lysozyme-like"/>
    <property type="match status" value="1"/>
</dbReference>
<dbReference type="Gene3D" id="1.25.20.10">
    <property type="entry name" value="Bacterial muramidases"/>
    <property type="match status" value="1"/>
</dbReference>
<dbReference type="RefSeq" id="WP_138016778.1">
    <property type="nucleotide sequence ID" value="NZ_SULI01000016.1"/>
</dbReference>
<dbReference type="Pfam" id="PF01464">
    <property type="entry name" value="SLT"/>
    <property type="match status" value="1"/>
</dbReference>
<keyword evidence="7" id="KW-1185">Reference proteome</keyword>
<name>A0A4U7MYR0_9RHOB</name>
<evidence type="ECO:0000256" key="1">
    <source>
        <dbReference type="ARBA" id="ARBA00007734"/>
    </source>
</evidence>
<dbReference type="InterPro" id="IPR000189">
    <property type="entry name" value="Transglyc_AS"/>
</dbReference>
<feature type="domain" description="Transglycosylase SLT" evidence="5">
    <location>
        <begin position="489"/>
        <end position="590"/>
    </location>
</feature>
<dbReference type="Proteomes" id="UP000306575">
    <property type="component" value="Unassembled WGS sequence"/>
</dbReference>
<dbReference type="EMBL" id="SULI01000016">
    <property type="protein sequence ID" value="TKZ18173.1"/>
    <property type="molecule type" value="Genomic_DNA"/>
</dbReference>
<feature type="chain" id="PRO_5020427610" evidence="4">
    <location>
        <begin position="21"/>
        <end position="651"/>
    </location>
</feature>
<dbReference type="Gene3D" id="1.10.530.10">
    <property type="match status" value="1"/>
</dbReference>
<dbReference type="GO" id="GO:0004553">
    <property type="term" value="F:hydrolase activity, hydrolyzing O-glycosyl compounds"/>
    <property type="evidence" value="ECO:0007669"/>
    <property type="project" value="InterPro"/>
</dbReference>
<accession>A0A4U7MYR0</accession>
<evidence type="ECO:0000259" key="5">
    <source>
        <dbReference type="Pfam" id="PF01464"/>
    </source>
</evidence>
<reference evidence="6 7" key="1">
    <citation type="submission" date="2019-04" db="EMBL/GenBank/DDBJ databases">
        <title>Genome sequence of Pelagicola litoralis CL-ES2.</title>
        <authorList>
            <person name="Cao J."/>
        </authorList>
    </citation>
    <scope>NUCLEOTIDE SEQUENCE [LARGE SCALE GENOMIC DNA]</scope>
    <source>
        <strain evidence="6 7">CL-ES2</strain>
    </source>
</reference>
<sequence length="651" mass="72809">MLRICLAVLLSFFWVFAALAQSAPDVARGMEAVRAKDWASATRAVSGNGPITRDTIEWHRLRAGEGTPKQVLAFLARRPDWPGLPYLRKQSEEAFQDATRDQQLKFFSYGDAQTAQGVLLQARALSKTGRSTEANTLVVNAWRSMEVGPQSHAIFLDRYGKLLKPHHSARMDMVLWKSWKNNANRMKPLVSNGWGALADARLGLRARVKNVDSLISAVPRNLQNDPGLAYERFVWRARKDRDASAIELLLERSRAQTLGQPKDWSRRRRGLAREQMRAKNYKTAYAIASTHGMSAKDGYAYADCEWLSGYVALRFLNKPGVALGHFKRFEAVVETPISLGRGGYWIGRAYDAMGETTRAQAAYQRGGAHQTSFYGLLAAEKAGLKWDRSLRGDEAFANWRNAPYTKTSVHQAAALYLKAGELSLAERFWVHLSETQDRHTLGQMGTMAQEMNVPHVAVMLGKKMVRRGVTLPGPYYPLHPMIVNRKLPVPTEMALAIARRESEFDPVVVSGAGARGLMQVMPNTARQVAAAVGEPYSHAWLTAKPEYNVTLGSAYLAGLARQFDGNVIMMAAGYNAGPSRPVRWMKDRGDPRRRGGMDMVDWIEHIPFNETRNYVMRVSESLPVYRARLGQKPHPVPFSKELVGSTVREIK</sequence>
<evidence type="ECO:0000313" key="6">
    <source>
        <dbReference type="EMBL" id="TKZ18173.1"/>
    </source>
</evidence>
<dbReference type="PANTHER" id="PTHR37423">
    <property type="entry name" value="SOLUBLE LYTIC MUREIN TRANSGLYCOSYLASE-RELATED"/>
    <property type="match status" value="1"/>
</dbReference>
<dbReference type="GO" id="GO:0016020">
    <property type="term" value="C:membrane"/>
    <property type="evidence" value="ECO:0007669"/>
    <property type="project" value="InterPro"/>
</dbReference>
<comment type="similarity">
    <text evidence="2">Belongs to the virb1 family.</text>
</comment>
<dbReference type="GO" id="GO:0008933">
    <property type="term" value="F:peptidoglycan lytic transglycosylase activity"/>
    <property type="evidence" value="ECO:0007669"/>
    <property type="project" value="InterPro"/>
</dbReference>